<name>A0A0E9PK61_ANGAN</name>
<reference evidence="1" key="2">
    <citation type="journal article" date="2015" name="Fish Shellfish Immunol.">
        <title>Early steps in the European eel (Anguilla anguilla)-Vibrio vulnificus interaction in the gills: Role of the RtxA13 toxin.</title>
        <authorList>
            <person name="Callol A."/>
            <person name="Pajuelo D."/>
            <person name="Ebbesson L."/>
            <person name="Teles M."/>
            <person name="MacKenzie S."/>
            <person name="Amaro C."/>
        </authorList>
    </citation>
    <scope>NUCLEOTIDE SEQUENCE</scope>
</reference>
<proteinExistence type="predicted"/>
<dbReference type="AlphaFoldDB" id="A0A0E9PK61"/>
<protein>
    <submittedName>
        <fullName evidence="1">Uncharacterized protein</fullName>
    </submittedName>
</protein>
<accession>A0A0E9PK61</accession>
<evidence type="ECO:0000313" key="1">
    <source>
        <dbReference type="EMBL" id="JAH04687.1"/>
    </source>
</evidence>
<reference evidence="1" key="1">
    <citation type="submission" date="2014-11" db="EMBL/GenBank/DDBJ databases">
        <authorList>
            <person name="Amaro Gonzalez C."/>
        </authorList>
    </citation>
    <scope>NUCLEOTIDE SEQUENCE</scope>
</reference>
<dbReference type="EMBL" id="GBXM01103890">
    <property type="protein sequence ID" value="JAH04687.1"/>
    <property type="molecule type" value="Transcribed_RNA"/>
</dbReference>
<organism evidence="1">
    <name type="scientific">Anguilla anguilla</name>
    <name type="common">European freshwater eel</name>
    <name type="synonym">Muraena anguilla</name>
    <dbReference type="NCBI Taxonomy" id="7936"/>
    <lineage>
        <taxon>Eukaryota</taxon>
        <taxon>Metazoa</taxon>
        <taxon>Chordata</taxon>
        <taxon>Craniata</taxon>
        <taxon>Vertebrata</taxon>
        <taxon>Euteleostomi</taxon>
        <taxon>Actinopterygii</taxon>
        <taxon>Neopterygii</taxon>
        <taxon>Teleostei</taxon>
        <taxon>Anguilliformes</taxon>
        <taxon>Anguillidae</taxon>
        <taxon>Anguilla</taxon>
    </lineage>
</organism>
<sequence length="35" mass="3860">MVLILDSIETGLTGSVLKQKHYPPQLPAGSYIYII</sequence>